<reference evidence="1" key="1">
    <citation type="submission" date="2020-10" db="EMBL/GenBank/DDBJ databases">
        <title>High-Quality Genome Resource of Clonostachys rosea strain S41 by Oxford Nanopore Long-Read Sequencing.</title>
        <authorList>
            <person name="Wang H."/>
        </authorList>
    </citation>
    <scope>NUCLEOTIDE SEQUENCE</scope>
    <source>
        <strain evidence="1">S41</strain>
    </source>
</reference>
<sequence>MAIIESCGHFFADSIHLAVEFSRWPMKFSRAASIVYQDREKRQLYLRKRVSKWWEGLASSERNNPQVVIRPPYLTLVSAVHQILICQAPVHSPLCMQSCHARGPGRPQVDHGQSLGPQNLVDGCFKDEYKTCSLVRRLKFPSLFLLRLIQQLSIHSLVALAVQDISFFHSLH</sequence>
<dbReference type="AlphaFoldDB" id="A0A8H7N9F2"/>
<accession>A0A8H7N9F2</accession>
<organism evidence="1 2">
    <name type="scientific">Bionectria ochroleuca</name>
    <name type="common">Gliocladium roseum</name>
    <dbReference type="NCBI Taxonomy" id="29856"/>
    <lineage>
        <taxon>Eukaryota</taxon>
        <taxon>Fungi</taxon>
        <taxon>Dikarya</taxon>
        <taxon>Ascomycota</taxon>
        <taxon>Pezizomycotina</taxon>
        <taxon>Sordariomycetes</taxon>
        <taxon>Hypocreomycetidae</taxon>
        <taxon>Hypocreales</taxon>
        <taxon>Bionectriaceae</taxon>
        <taxon>Clonostachys</taxon>
    </lineage>
</organism>
<dbReference type="Proteomes" id="UP000616885">
    <property type="component" value="Unassembled WGS sequence"/>
</dbReference>
<gene>
    <name evidence="1" type="ORF">IM811_013314</name>
</gene>
<evidence type="ECO:0000313" key="1">
    <source>
        <dbReference type="EMBL" id="KAF9751520.1"/>
    </source>
</evidence>
<name>A0A8H7N9F2_BIOOC</name>
<evidence type="ECO:0000313" key="2">
    <source>
        <dbReference type="Proteomes" id="UP000616885"/>
    </source>
</evidence>
<protein>
    <submittedName>
        <fullName evidence="1">Uncharacterized protein</fullName>
    </submittedName>
</protein>
<comment type="caution">
    <text evidence="1">The sequence shown here is derived from an EMBL/GenBank/DDBJ whole genome shotgun (WGS) entry which is preliminary data.</text>
</comment>
<proteinExistence type="predicted"/>
<dbReference type="EMBL" id="JADCTT010000005">
    <property type="protein sequence ID" value="KAF9751520.1"/>
    <property type="molecule type" value="Genomic_DNA"/>
</dbReference>